<feature type="transmembrane region" description="Helical" evidence="1">
    <location>
        <begin position="6"/>
        <end position="29"/>
    </location>
</feature>
<dbReference type="Proteomes" id="UP000008555">
    <property type="component" value="Chromosome"/>
</dbReference>
<keyword evidence="1" id="KW-0812">Transmembrane</keyword>
<keyword evidence="1" id="KW-1133">Transmembrane helix</keyword>
<dbReference type="RefSeq" id="WP_011997125.1">
    <property type="nucleotide sequence ID" value="NC_009727.1"/>
</dbReference>
<dbReference type="HOGENOM" id="CLU_2805215_0_0_6"/>
<name>A9KCQ8_COXBN</name>
<protein>
    <submittedName>
        <fullName evidence="2">Uncharacterized protein</fullName>
    </submittedName>
</protein>
<sequence length="67" mass="6600">MVFGSATLGASIGAITGVIVIGVISSVALSTPVPVSTMAKINLDSSAITGTPDTLFGDATVLFTTDK</sequence>
<evidence type="ECO:0000256" key="1">
    <source>
        <dbReference type="SAM" id="Phobius"/>
    </source>
</evidence>
<organism evidence="2 3">
    <name type="scientific">Coxiella burnetii (strain Dugway 5J108-111)</name>
    <dbReference type="NCBI Taxonomy" id="434922"/>
    <lineage>
        <taxon>Bacteria</taxon>
        <taxon>Pseudomonadati</taxon>
        <taxon>Pseudomonadota</taxon>
        <taxon>Gammaproteobacteria</taxon>
        <taxon>Legionellales</taxon>
        <taxon>Coxiellaceae</taxon>
        <taxon>Coxiella</taxon>
    </lineage>
</organism>
<evidence type="ECO:0000313" key="3">
    <source>
        <dbReference type="Proteomes" id="UP000008555"/>
    </source>
</evidence>
<accession>A9KCQ8</accession>
<evidence type="ECO:0000313" key="2">
    <source>
        <dbReference type="EMBL" id="ABS77566.1"/>
    </source>
</evidence>
<proteinExistence type="predicted"/>
<dbReference type="KEGG" id="cbd:CBUD_1510"/>
<dbReference type="EMBL" id="CP000733">
    <property type="protein sequence ID" value="ABS77566.1"/>
    <property type="molecule type" value="Genomic_DNA"/>
</dbReference>
<keyword evidence="1" id="KW-0472">Membrane</keyword>
<gene>
    <name evidence="2" type="ordered locus">CBUD_1510</name>
</gene>
<reference evidence="2 3" key="1">
    <citation type="journal article" date="2009" name="Infect. Immun.">
        <title>Comparative genomics reveal extensive transposon-mediated genomic plasticity and diversity among potential effector proteins within the genus Coxiella.</title>
        <authorList>
            <person name="Beare P.A."/>
            <person name="Unsworth N."/>
            <person name="Andoh M."/>
            <person name="Voth D.E."/>
            <person name="Omsland A."/>
            <person name="Gilk S.D."/>
            <person name="Williams K.P."/>
            <person name="Sobral B.W."/>
            <person name="Kupko J.J.III."/>
            <person name="Porcella S.F."/>
            <person name="Samuel J.E."/>
            <person name="Heinzen R.A."/>
        </authorList>
    </citation>
    <scope>NUCLEOTIDE SEQUENCE [LARGE SCALE GENOMIC DNA]</scope>
    <source>
        <strain evidence="2 3">Dugway 5J108-111</strain>
    </source>
</reference>
<dbReference type="AlphaFoldDB" id="A9KCQ8"/>